<dbReference type="CDD" id="cd09870">
    <property type="entry name" value="PIN_YEN1"/>
    <property type="match status" value="1"/>
</dbReference>
<gene>
    <name evidence="5" type="ORF">KCU76_g2296</name>
</gene>
<dbReference type="InterPro" id="IPR041177">
    <property type="entry name" value="GEN1_C"/>
</dbReference>
<comment type="caution">
    <text evidence="5">The sequence shown here is derived from an EMBL/GenBank/DDBJ whole genome shotgun (WGS) entry which is preliminary data.</text>
</comment>
<reference evidence="5" key="2">
    <citation type="submission" date="2021-08" db="EMBL/GenBank/DDBJ databases">
        <authorList>
            <person name="Gostincar C."/>
            <person name="Sun X."/>
            <person name="Song Z."/>
            <person name="Gunde-Cimerman N."/>
        </authorList>
    </citation>
    <scope>NUCLEOTIDE SEQUENCE</scope>
    <source>
        <strain evidence="5">EXF-9911</strain>
    </source>
</reference>
<feature type="compositionally biased region" description="Acidic residues" evidence="3">
    <location>
        <begin position="408"/>
        <end position="428"/>
    </location>
</feature>
<feature type="region of interest" description="Disordered" evidence="3">
    <location>
        <begin position="849"/>
        <end position="885"/>
    </location>
</feature>
<feature type="compositionally biased region" description="Low complexity" evidence="3">
    <location>
        <begin position="640"/>
        <end position="653"/>
    </location>
</feature>
<dbReference type="InterPro" id="IPR037316">
    <property type="entry name" value="Yen1_H3TH"/>
</dbReference>
<evidence type="ECO:0000313" key="6">
    <source>
        <dbReference type="Proteomes" id="UP000779574"/>
    </source>
</evidence>
<dbReference type="EMBL" id="JAHFXF010000055">
    <property type="protein sequence ID" value="KAG9698348.1"/>
    <property type="molecule type" value="Genomic_DNA"/>
</dbReference>
<organism evidence="5 6">
    <name type="scientific">Aureobasidium melanogenum</name>
    <name type="common">Aureobasidium pullulans var. melanogenum</name>
    <dbReference type="NCBI Taxonomy" id="46634"/>
    <lineage>
        <taxon>Eukaryota</taxon>
        <taxon>Fungi</taxon>
        <taxon>Dikarya</taxon>
        <taxon>Ascomycota</taxon>
        <taxon>Pezizomycotina</taxon>
        <taxon>Dothideomycetes</taxon>
        <taxon>Dothideomycetidae</taxon>
        <taxon>Dothideales</taxon>
        <taxon>Saccotheciaceae</taxon>
        <taxon>Aureobasidium</taxon>
    </lineage>
</organism>
<evidence type="ECO:0000256" key="1">
    <source>
        <dbReference type="ARBA" id="ARBA00022722"/>
    </source>
</evidence>
<dbReference type="Pfam" id="PF00867">
    <property type="entry name" value="XPG_I"/>
    <property type="match status" value="1"/>
</dbReference>
<dbReference type="Gene3D" id="3.40.50.1010">
    <property type="entry name" value="5'-nuclease"/>
    <property type="match status" value="2"/>
</dbReference>
<dbReference type="GO" id="GO:0008821">
    <property type="term" value="F:crossover junction DNA endonuclease activity"/>
    <property type="evidence" value="ECO:0007669"/>
    <property type="project" value="InterPro"/>
</dbReference>
<evidence type="ECO:0000256" key="3">
    <source>
        <dbReference type="SAM" id="MobiDB-lite"/>
    </source>
</evidence>
<feature type="region of interest" description="Disordered" evidence="3">
    <location>
        <begin position="681"/>
        <end position="723"/>
    </location>
</feature>
<dbReference type="CDD" id="cd09906">
    <property type="entry name" value="H3TH_YEN1"/>
    <property type="match status" value="1"/>
</dbReference>
<feature type="domain" description="XPG-I" evidence="4">
    <location>
        <begin position="115"/>
        <end position="190"/>
    </location>
</feature>
<feature type="region of interest" description="Disordered" evidence="3">
    <location>
        <begin position="408"/>
        <end position="444"/>
    </location>
</feature>
<dbReference type="FunFam" id="3.40.50.1010:FF:000037">
    <property type="entry name" value="Rad2-like endonuclease, putative (AFU_orthologue AFUA_3G13260)"/>
    <property type="match status" value="1"/>
</dbReference>
<dbReference type="GO" id="GO:0017108">
    <property type="term" value="F:5'-flap endonuclease activity"/>
    <property type="evidence" value="ECO:0007669"/>
    <property type="project" value="TreeGrafter"/>
</dbReference>
<protein>
    <recommendedName>
        <fullName evidence="4">XPG-I domain-containing protein</fullName>
    </recommendedName>
</protein>
<evidence type="ECO:0000313" key="5">
    <source>
        <dbReference type="EMBL" id="KAG9698348.1"/>
    </source>
</evidence>
<dbReference type="Pfam" id="PF00752">
    <property type="entry name" value="XPG_N"/>
    <property type="match status" value="1"/>
</dbReference>
<dbReference type="InterPro" id="IPR006084">
    <property type="entry name" value="XPG/Rad2"/>
</dbReference>
<name>A0A9P8JE98_AURME</name>
<dbReference type="InterPro" id="IPR036279">
    <property type="entry name" value="5-3_exonuclease_C_sf"/>
</dbReference>
<feature type="region of interest" description="Disordered" evidence="3">
    <location>
        <begin position="592"/>
        <end position="661"/>
    </location>
</feature>
<feature type="region of interest" description="Disordered" evidence="3">
    <location>
        <begin position="470"/>
        <end position="491"/>
    </location>
</feature>
<accession>A0A9P8JE98</accession>
<dbReference type="InterPro" id="IPR006085">
    <property type="entry name" value="XPG_DNA_repair_N"/>
</dbReference>
<dbReference type="GO" id="GO:0006281">
    <property type="term" value="P:DNA repair"/>
    <property type="evidence" value="ECO:0007669"/>
    <property type="project" value="UniProtKB-ARBA"/>
</dbReference>
<dbReference type="SMART" id="SM00484">
    <property type="entry name" value="XPGI"/>
    <property type="match status" value="1"/>
</dbReference>
<dbReference type="InterPro" id="IPR006086">
    <property type="entry name" value="XPG-I_dom"/>
</dbReference>
<sequence>MFRIESMKQQIGGKTGQRIAVSKLAAEHYIQHSRPFRLAIDISIWLFQIQSGKGGTNPALRTFYYRLLRLLSLNIHPLFVFDGPNKPTWKRNKKVGGPNVRVSSVPEFLAKQLLKHFGFPLHYAPGEAEAECALLQREGIVDAVLSEDVDTLMFGSGMTLRSWTPEQKSSKTPTHVNVYRADATKESSGLDRHGMILVAMMSGGDYITEGIPGCGPKLACEAARAGFGDELCNLDRKDNNGLNAWRDKLRHEIRTNESKHFRQKRPGLTIPDTFPDQKVLSYYTHPCISTPEKIAKLKDTLKWDMPLDYPSLRDFAGDAFDWRCIGGAKKFIRNLAPAVLVRELRMRGEAADSNGIGLSAQKAREATLINAIHGKRLHPTTDNIPELRISFKPIELIDIDLSIEDPDEEIPEDEDQSDSEPSPTEDGECPGSPKKKRGPSTYDPTVHDKVWLLDTFVRLGAPLKVQDWEAGAGAPKSRPPPRPRKANCNDTIASRKLVATRKTGGMQRGALDQFTKATKPGVDRTVQSKSRSSECDELDLASVNALAKDSQKEPVAKAAPKSSSFRARAAVAELDLSGGTASGTPSILEMDLSLEMIVPQKRSSKRPSPEPRSPPRRARPRMVSPARKTSQPPEIVDLLSSSPAKPASPKAAPTRSFDMKDHFKQFSRPAVVSAQVDHDFAAPLPDTVTRRRKRSPLKRNQTAPTTGGDDMESPSLRPSTPRGFDIEAIDLASPESLPSLPRFGGIQRVYDQMREAVMLSTMPTPSVRSSVRLNPPSDTTDPDLIEEKVEVLDLPSSMPTPPHEPPLPNAISASERPVISASALLPINKQLRDREVEATAMKVTAATTVSSSVSASSSTRDVRSKNPRPVQLTSAGENQQTLETPAKRVKKRFIQPRDSLPGNWKEVILEVDLTERTPKDRRMYRKSGVEELDLTGD</sequence>
<dbReference type="InterPro" id="IPR029060">
    <property type="entry name" value="PIN-like_dom_sf"/>
</dbReference>
<dbReference type="PANTHER" id="PTHR11081">
    <property type="entry name" value="FLAP ENDONUCLEASE FAMILY MEMBER"/>
    <property type="match status" value="1"/>
</dbReference>
<dbReference type="SUPFAM" id="SSF47807">
    <property type="entry name" value="5' to 3' exonuclease, C-terminal subdomain"/>
    <property type="match status" value="1"/>
</dbReference>
<evidence type="ECO:0000259" key="4">
    <source>
        <dbReference type="SMART" id="SM00484"/>
    </source>
</evidence>
<dbReference type="PANTHER" id="PTHR11081:SF75">
    <property type="entry name" value="ENDONUCLEASE, PUTATIVE (AFU_ORTHOLOGUE AFUA_3G13260)-RELATED"/>
    <property type="match status" value="1"/>
</dbReference>
<feature type="compositionally biased region" description="Polar residues" evidence="3">
    <location>
        <begin position="871"/>
        <end position="883"/>
    </location>
</feature>
<keyword evidence="2" id="KW-0378">Hydrolase</keyword>
<keyword evidence="1" id="KW-0540">Nuclease</keyword>
<dbReference type="Gene3D" id="1.10.150.20">
    <property type="entry name" value="5' to 3' exonuclease, C-terminal subdomain"/>
    <property type="match status" value="1"/>
</dbReference>
<evidence type="ECO:0000256" key="2">
    <source>
        <dbReference type="ARBA" id="ARBA00022801"/>
    </source>
</evidence>
<reference evidence="5" key="1">
    <citation type="journal article" date="2021" name="J Fungi (Basel)">
        <title>Virulence traits and population genomics of the black yeast Aureobasidium melanogenum.</title>
        <authorList>
            <person name="Cernosa A."/>
            <person name="Sun X."/>
            <person name="Gostincar C."/>
            <person name="Fang C."/>
            <person name="Gunde-Cimerman N."/>
            <person name="Song Z."/>
        </authorList>
    </citation>
    <scope>NUCLEOTIDE SEQUENCE</scope>
    <source>
        <strain evidence="5">EXF-9911</strain>
    </source>
</reference>
<dbReference type="SUPFAM" id="SSF88723">
    <property type="entry name" value="PIN domain-like"/>
    <property type="match status" value="1"/>
</dbReference>
<feature type="non-terminal residue" evidence="5">
    <location>
        <position position="937"/>
    </location>
</feature>
<dbReference type="AlphaFoldDB" id="A0A9P8JE98"/>
<dbReference type="PRINTS" id="PR00853">
    <property type="entry name" value="XPGRADSUPER"/>
</dbReference>
<feature type="compositionally biased region" description="Low complexity" evidence="3">
    <location>
        <begin position="849"/>
        <end position="859"/>
    </location>
</feature>
<proteinExistence type="predicted"/>
<feature type="region of interest" description="Disordered" evidence="3">
    <location>
        <begin position="515"/>
        <end position="567"/>
    </location>
</feature>
<dbReference type="Pfam" id="PF18380">
    <property type="entry name" value="GEN1_C"/>
    <property type="match status" value="1"/>
</dbReference>
<dbReference type="Proteomes" id="UP000779574">
    <property type="component" value="Unassembled WGS sequence"/>
</dbReference>